<dbReference type="SUPFAM" id="SSF56645">
    <property type="entry name" value="Acyl-CoA dehydrogenase NM domain-like"/>
    <property type="match status" value="1"/>
</dbReference>
<dbReference type="Gene3D" id="1.20.140.10">
    <property type="entry name" value="Butyryl-CoA Dehydrogenase, subunit A, domain 3"/>
    <property type="match status" value="1"/>
</dbReference>
<dbReference type="InterPro" id="IPR046373">
    <property type="entry name" value="Acyl-CoA_Oxase/DH_mid-dom_sf"/>
</dbReference>
<feature type="domain" description="Acyl-CoA oxidase/dehydrogenase middle" evidence="3">
    <location>
        <begin position="122"/>
        <end position="210"/>
    </location>
</feature>
<evidence type="ECO:0000256" key="1">
    <source>
        <dbReference type="ARBA" id="ARBA00022630"/>
    </source>
</evidence>
<comment type="caution">
    <text evidence="5">The sequence shown here is derived from an EMBL/GenBank/DDBJ whole genome shotgun (WGS) entry which is preliminary data.</text>
</comment>
<dbReference type="EMBL" id="JAKXMK010000011">
    <property type="protein sequence ID" value="MCH6166897.1"/>
    <property type="molecule type" value="Genomic_DNA"/>
</dbReference>
<evidence type="ECO:0000313" key="6">
    <source>
        <dbReference type="Proteomes" id="UP001299970"/>
    </source>
</evidence>
<dbReference type="InterPro" id="IPR037069">
    <property type="entry name" value="AcylCoA_DH/ox_N_sf"/>
</dbReference>
<evidence type="ECO:0000259" key="3">
    <source>
        <dbReference type="Pfam" id="PF02770"/>
    </source>
</evidence>
<gene>
    <name evidence="5" type="ORF">MMF94_14505</name>
</gene>
<dbReference type="PIRSF" id="PIRSF016578">
    <property type="entry name" value="HsaA"/>
    <property type="match status" value="1"/>
</dbReference>
<dbReference type="Gene3D" id="1.10.540.10">
    <property type="entry name" value="Acyl-CoA dehydrogenase/oxidase, N-terminal domain"/>
    <property type="match status" value="1"/>
</dbReference>
<accession>A0ABS9TEE8</accession>
<dbReference type="Pfam" id="PF08028">
    <property type="entry name" value="Acyl-CoA_dh_2"/>
    <property type="match status" value="1"/>
</dbReference>
<dbReference type="InterPro" id="IPR009100">
    <property type="entry name" value="AcylCoA_DH/oxidase_NM_dom_sf"/>
</dbReference>
<keyword evidence="2" id="KW-0560">Oxidoreductase</keyword>
<protein>
    <submittedName>
        <fullName evidence="5">Acyl-CoA/acyl-ACP dehydrogenase</fullName>
    </submittedName>
</protein>
<reference evidence="5 6" key="1">
    <citation type="submission" date="2022-03" db="EMBL/GenBank/DDBJ databases">
        <title>Pseudonocardia alaer sp. nov., a novel actinomycete isolated from reed forest soil.</title>
        <authorList>
            <person name="Wang L."/>
        </authorList>
    </citation>
    <scope>NUCLEOTIDE SEQUENCE [LARGE SCALE GENOMIC DNA]</scope>
    <source>
        <strain evidence="5 6">Y-16303</strain>
    </source>
</reference>
<keyword evidence="6" id="KW-1185">Reference proteome</keyword>
<dbReference type="PANTHER" id="PTHR43884:SF25">
    <property type="entry name" value="ACYL-COA DEHYDROGENASE YDBM-RELATED"/>
    <property type="match status" value="1"/>
</dbReference>
<keyword evidence="1" id="KW-0285">Flavoprotein</keyword>
<evidence type="ECO:0000259" key="4">
    <source>
        <dbReference type="Pfam" id="PF08028"/>
    </source>
</evidence>
<dbReference type="InterPro" id="IPR013107">
    <property type="entry name" value="Acyl-CoA_DH_C"/>
</dbReference>
<feature type="domain" description="Acyl-CoA dehydrogenase C-terminal" evidence="4">
    <location>
        <begin position="242"/>
        <end position="365"/>
    </location>
</feature>
<dbReference type="Proteomes" id="UP001299970">
    <property type="component" value="Unassembled WGS sequence"/>
</dbReference>
<name>A0ABS9TEE8_9PSEU</name>
<dbReference type="SUPFAM" id="SSF47203">
    <property type="entry name" value="Acyl-CoA dehydrogenase C-terminal domain-like"/>
    <property type="match status" value="1"/>
</dbReference>
<proteinExistence type="predicted"/>
<dbReference type="Gene3D" id="2.40.110.10">
    <property type="entry name" value="Butyryl-CoA Dehydrogenase, subunit A, domain 2"/>
    <property type="match status" value="1"/>
</dbReference>
<sequence>MFQDSGPVLSGDLLKKLHSRAADYDRENAFFAEDVADLREAGYLRAAIPADRGGLGLSLAELNREQRRLGYWAPATGVGINMHLYWTGPTADFARAGDAGVDWLVEEIVAGKVFAAGHGEPGNDIGLFDSLTAAVPVAGGYRVSGHKVFTSLSPAWDWLGIHARDDSDPEHPKVVHGFVARDSEGVRTEPTWDTLGLRATASHDTYMDNVFVPHERVVGIFDVGAMPDGFVFAILPWVLPMLGNVYLGLGRRAVDLALDTAQRRTTKSTGDAPVASKPFIQYLAAEAELVLEGATAQLDELTAGLTAGVDYGERILYRVFAAKENATRAARQATELAMEIVGAGSLHRRGELERLYRDVRAGAFHPPNSEAVHDFIGRSVLGMM</sequence>
<evidence type="ECO:0000313" key="5">
    <source>
        <dbReference type="EMBL" id="MCH6166897.1"/>
    </source>
</evidence>
<evidence type="ECO:0000256" key="2">
    <source>
        <dbReference type="ARBA" id="ARBA00023002"/>
    </source>
</evidence>
<dbReference type="Pfam" id="PF02770">
    <property type="entry name" value="Acyl-CoA_dh_M"/>
    <property type="match status" value="1"/>
</dbReference>
<dbReference type="RefSeq" id="WP_241036924.1">
    <property type="nucleotide sequence ID" value="NZ_BAAAJF010000036.1"/>
</dbReference>
<dbReference type="InterPro" id="IPR006091">
    <property type="entry name" value="Acyl-CoA_Oxase/DH_mid-dom"/>
</dbReference>
<organism evidence="5 6">
    <name type="scientific">Pseudonocardia alaniniphila</name>
    <dbReference type="NCBI Taxonomy" id="75291"/>
    <lineage>
        <taxon>Bacteria</taxon>
        <taxon>Bacillati</taxon>
        <taxon>Actinomycetota</taxon>
        <taxon>Actinomycetes</taxon>
        <taxon>Pseudonocardiales</taxon>
        <taxon>Pseudonocardiaceae</taxon>
        <taxon>Pseudonocardia</taxon>
    </lineage>
</organism>
<dbReference type="InterPro" id="IPR036250">
    <property type="entry name" value="AcylCo_DH-like_C"/>
</dbReference>
<dbReference type="PANTHER" id="PTHR43884">
    <property type="entry name" value="ACYL-COA DEHYDROGENASE"/>
    <property type="match status" value="1"/>
</dbReference>